<dbReference type="Pfam" id="PF16916">
    <property type="entry name" value="ZT_dimer"/>
    <property type="match status" value="1"/>
</dbReference>
<dbReference type="Proteomes" id="UP000017837">
    <property type="component" value="Unassembled WGS sequence"/>
</dbReference>
<gene>
    <name evidence="11" type="ORF">ABENE_05435</name>
</gene>
<name>V4Q7D3_9CAUL</name>
<dbReference type="Pfam" id="PF01545">
    <property type="entry name" value="Cation_efflux"/>
    <property type="match status" value="1"/>
</dbReference>
<reference evidence="11 12" key="1">
    <citation type="journal article" date="2014" name="Nature">
        <title>Sequential evolution of bacterial morphology by co-option of a developmental regulator.</title>
        <authorList>
            <person name="Jiang C."/>
            <person name="Brown P.J."/>
            <person name="Ducret A."/>
            <person name="Brun Y.V."/>
        </authorList>
    </citation>
    <scope>NUCLEOTIDE SEQUENCE [LARGE SCALE GENOMIC DNA]</scope>
    <source>
        <strain evidence="11 12">DSM 16100</strain>
    </source>
</reference>
<dbReference type="InterPro" id="IPR058533">
    <property type="entry name" value="Cation_efflux_TM"/>
</dbReference>
<dbReference type="EMBL" id="AWGB01000007">
    <property type="protein sequence ID" value="ESQ93765.1"/>
    <property type="molecule type" value="Genomic_DNA"/>
</dbReference>
<evidence type="ECO:0000256" key="5">
    <source>
        <dbReference type="ARBA" id="ARBA00022692"/>
    </source>
</evidence>
<dbReference type="AlphaFoldDB" id="V4Q7D3"/>
<dbReference type="SUPFAM" id="SSF161111">
    <property type="entry name" value="Cation efflux protein transmembrane domain-like"/>
    <property type="match status" value="1"/>
</dbReference>
<proteinExistence type="inferred from homology"/>
<evidence type="ECO:0000256" key="1">
    <source>
        <dbReference type="ARBA" id="ARBA00004141"/>
    </source>
</evidence>
<evidence type="ECO:0000259" key="9">
    <source>
        <dbReference type="Pfam" id="PF01545"/>
    </source>
</evidence>
<evidence type="ECO:0000259" key="10">
    <source>
        <dbReference type="Pfam" id="PF16916"/>
    </source>
</evidence>
<dbReference type="InterPro" id="IPR036837">
    <property type="entry name" value="Cation_efflux_CTD_sf"/>
</dbReference>
<keyword evidence="6 8" id="KW-1133">Transmembrane helix</keyword>
<sequence>MSSPVKSDHSHLTPKGPAFHRLLPQNLAPESLVLLASSASVLVACVMVAMKGVTLYVSGSQSILASLADSGLDLLASVITFAAVRYAKSPPDKEHPFGHGKAEAFSALFQAALVFASAAIIMQSCLHHLQHPEPIQQSGLAIGVLVLSIALTLGLVALQNRVLKDSQSVAISADRMHYVTDLVSNGVALIGVVLAVLGMGYMDAIAGFLMAAWFIWGAVQVLREAADHLMDRALDDGDLERVRVLILADPQVLGVHQLRTRLTGPYILIQAHVEMAPDLTLDAAHQIIIAAEKRLLDAFPNADILIHPDPQGLAEAHGGVFSEEHPVI</sequence>
<feature type="transmembrane region" description="Helical" evidence="8">
    <location>
        <begin position="204"/>
        <end position="222"/>
    </location>
</feature>
<comment type="caution">
    <text evidence="11">The sequence shown here is derived from an EMBL/GenBank/DDBJ whole genome shotgun (WGS) entry which is preliminary data.</text>
</comment>
<protein>
    <submittedName>
        <fullName evidence="11">Uncharacterized protein</fullName>
    </submittedName>
</protein>
<evidence type="ECO:0000256" key="2">
    <source>
        <dbReference type="ARBA" id="ARBA00008114"/>
    </source>
</evidence>
<feature type="transmembrane region" description="Helical" evidence="8">
    <location>
        <begin position="31"/>
        <end position="50"/>
    </location>
</feature>
<dbReference type="InterPro" id="IPR027469">
    <property type="entry name" value="Cation_efflux_TMD_sf"/>
</dbReference>
<evidence type="ECO:0000256" key="3">
    <source>
        <dbReference type="ARBA" id="ARBA00022448"/>
    </source>
</evidence>
<dbReference type="PANTHER" id="PTHR43840:SF41">
    <property type="entry name" value="CATION-EFFLUX PUMP FIEF"/>
    <property type="match status" value="1"/>
</dbReference>
<comment type="subcellular location">
    <subcellularLocation>
        <location evidence="1">Membrane</location>
        <topology evidence="1">Multi-pass membrane protein</topology>
    </subcellularLocation>
</comment>
<organism evidence="11 12">
    <name type="scientific">Asticcacaulis benevestitus DSM 16100 = ATCC BAA-896</name>
    <dbReference type="NCBI Taxonomy" id="1121022"/>
    <lineage>
        <taxon>Bacteria</taxon>
        <taxon>Pseudomonadati</taxon>
        <taxon>Pseudomonadota</taxon>
        <taxon>Alphaproteobacteria</taxon>
        <taxon>Caulobacterales</taxon>
        <taxon>Caulobacteraceae</taxon>
        <taxon>Asticcacaulis</taxon>
    </lineage>
</organism>
<dbReference type="GO" id="GO:0015086">
    <property type="term" value="F:cadmium ion transmembrane transporter activity"/>
    <property type="evidence" value="ECO:0007669"/>
    <property type="project" value="TreeGrafter"/>
</dbReference>
<dbReference type="PANTHER" id="PTHR43840">
    <property type="entry name" value="MITOCHONDRIAL METAL TRANSPORTER 1-RELATED"/>
    <property type="match status" value="1"/>
</dbReference>
<dbReference type="GO" id="GO:0015341">
    <property type="term" value="F:zinc efflux antiporter activity"/>
    <property type="evidence" value="ECO:0007669"/>
    <property type="project" value="TreeGrafter"/>
</dbReference>
<keyword evidence="3" id="KW-0813">Transport</keyword>
<dbReference type="OrthoDB" id="9806522at2"/>
<dbReference type="InterPro" id="IPR050291">
    <property type="entry name" value="CDF_Transporter"/>
</dbReference>
<evidence type="ECO:0000313" key="12">
    <source>
        <dbReference type="Proteomes" id="UP000017837"/>
    </source>
</evidence>
<dbReference type="Gene3D" id="3.30.70.1350">
    <property type="entry name" value="Cation efflux protein, cytoplasmic domain"/>
    <property type="match status" value="1"/>
</dbReference>
<dbReference type="InterPro" id="IPR002524">
    <property type="entry name" value="Cation_efflux"/>
</dbReference>
<evidence type="ECO:0000256" key="4">
    <source>
        <dbReference type="ARBA" id="ARBA00022475"/>
    </source>
</evidence>
<dbReference type="GO" id="GO:0005886">
    <property type="term" value="C:plasma membrane"/>
    <property type="evidence" value="ECO:0007669"/>
    <property type="project" value="TreeGrafter"/>
</dbReference>
<comment type="similarity">
    <text evidence="2">Belongs to the cation diffusion facilitator (CDF) transporter (TC 2.A.4) family.</text>
</comment>
<dbReference type="InterPro" id="IPR027470">
    <property type="entry name" value="Cation_efflux_CTD"/>
</dbReference>
<feature type="transmembrane region" description="Helical" evidence="8">
    <location>
        <begin position="62"/>
        <end position="84"/>
    </location>
</feature>
<feature type="transmembrane region" description="Helical" evidence="8">
    <location>
        <begin position="105"/>
        <end position="129"/>
    </location>
</feature>
<dbReference type="eggNOG" id="COG0053">
    <property type="taxonomic scope" value="Bacteria"/>
</dbReference>
<keyword evidence="12" id="KW-1185">Reference proteome</keyword>
<feature type="transmembrane region" description="Helical" evidence="8">
    <location>
        <begin position="178"/>
        <end position="198"/>
    </location>
</feature>
<evidence type="ECO:0000256" key="7">
    <source>
        <dbReference type="ARBA" id="ARBA00023136"/>
    </source>
</evidence>
<evidence type="ECO:0000256" key="8">
    <source>
        <dbReference type="SAM" id="Phobius"/>
    </source>
</evidence>
<dbReference type="NCBIfam" id="TIGR01297">
    <property type="entry name" value="CDF"/>
    <property type="match status" value="1"/>
</dbReference>
<accession>V4Q7D3</accession>
<keyword evidence="5 8" id="KW-0812">Transmembrane</keyword>
<dbReference type="GO" id="GO:0015093">
    <property type="term" value="F:ferrous iron transmembrane transporter activity"/>
    <property type="evidence" value="ECO:0007669"/>
    <property type="project" value="TreeGrafter"/>
</dbReference>
<feature type="domain" description="Cation efflux protein transmembrane" evidence="9">
    <location>
        <begin position="39"/>
        <end position="230"/>
    </location>
</feature>
<feature type="domain" description="Cation efflux protein cytoplasmic" evidence="10">
    <location>
        <begin position="234"/>
        <end position="310"/>
    </location>
</feature>
<dbReference type="SUPFAM" id="SSF160240">
    <property type="entry name" value="Cation efflux protein cytoplasmic domain-like"/>
    <property type="match status" value="1"/>
</dbReference>
<dbReference type="Gene3D" id="1.20.1510.10">
    <property type="entry name" value="Cation efflux protein transmembrane domain"/>
    <property type="match status" value="1"/>
</dbReference>
<feature type="transmembrane region" description="Helical" evidence="8">
    <location>
        <begin position="135"/>
        <end position="158"/>
    </location>
</feature>
<dbReference type="RefSeq" id="WP_018081788.1">
    <property type="nucleotide sequence ID" value="NZ_AQWM01000007.1"/>
</dbReference>
<dbReference type="PATRIC" id="fig|1121022.4.peg.1081"/>
<dbReference type="GO" id="GO:0006882">
    <property type="term" value="P:intracellular zinc ion homeostasis"/>
    <property type="evidence" value="ECO:0007669"/>
    <property type="project" value="TreeGrafter"/>
</dbReference>
<keyword evidence="7 8" id="KW-0472">Membrane</keyword>
<evidence type="ECO:0000313" key="11">
    <source>
        <dbReference type="EMBL" id="ESQ93765.1"/>
    </source>
</evidence>
<evidence type="ECO:0000256" key="6">
    <source>
        <dbReference type="ARBA" id="ARBA00022989"/>
    </source>
</evidence>
<dbReference type="STRING" id="1121022.GCA_000376105_02124"/>
<keyword evidence="4" id="KW-1003">Cell membrane</keyword>